<dbReference type="Proteomes" id="UP000076632">
    <property type="component" value="Unassembled WGS sequence"/>
</dbReference>
<dbReference type="PANTHER" id="PTHR36089:SF1">
    <property type="entry name" value="CHITIN SYNTHASE 3 COMPLEX PROTEIN CSI2-RELATED"/>
    <property type="match status" value="1"/>
</dbReference>
<evidence type="ECO:0000313" key="4">
    <source>
        <dbReference type="EMBL" id="KZF26853.1"/>
    </source>
</evidence>
<evidence type="ECO:0000256" key="1">
    <source>
        <dbReference type="SAM" id="MobiDB-lite"/>
    </source>
</evidence>
<keyword evidence="2" id="KW-0812">Transmembrane</keyword>
<proteinExistence type="predicted"/>
<name>A0A165K0J4_XYLHT</name>
<dbReference type="OrthoDB" id="4065319at2759"/>
<feature type="signal peptide" evidence="3">
    <location>
        <begin position="1"/>
        <end position="25"/>
    </location>
</feature>
<evidence type="ECO:0000256" key="2">
    <source>
        <dbReference type="SAM" id="Phobius"/>
    </source>
</evidence>
<feature type="compositionally biased region" description="Low complexity" evidence="1">
    <location>
        <begin position="37"/>
        <end position="77"/>
    </location>
</feature>
<dbReference type="GO" id="GO:0000324">
    <property type="term" value="C:fungal-type vacuole"/>
    <property type="evidence" value="ECO:0007669"/>
    <property type="project" value="TreeGrafter"/>
</dbReference>
<organism evidence="4 5">
    <name type="scientific">Xylona heveae (strain CBS 132557 / TC161)</name>
    <dbReference type="NCBI Taxonomy" id="1328760"/>
    <lineage>
        <taxon>Eukaryota</taxon>
        <taxon>Fungi</taxon>
        <taxon>Dikarya</taxon>
        <taxon>Ascomycota</taxon>
        <taxon>Pezizomycotina</taxon>
        <taxon>Xylonomycetes</taxon>
        <taxon>Xylonales</taxon>
        <taxon>Xylonaceae</taxon>
        <taxon>Xylona</taxon>
    </lineage>
</organism>
<dbReference type="OMA" id="ANAPYMQ"/>
<feature type="compositionally biased region" description="Low complexity" evidence="1">
    <location>
        <begin position="270"/>
        <end position="291"/>
    </location>
</feature>
<feature type="region of interest" description="Disordered" evidence="1">
    <location>
        <begin position="191"/>
        <end position="210"/>
    </location>
</feature>
<dbReference type="RefSeq" id="XP_018192408.1">
    <property type="nucleotide sequence ID" value="XM_018331676.1"/>
</dbReference>
<keyword evidence="3" id="KW-0732">Signal</keyword>
<feature type="region of interest" description="Disordered" evidence="1">
    <location>
        <begin position="270"/>
        <end position="330"/>
    </location>
</feature>
<dbReference type="AlphaFoldDB" id="A0A165K0J4"/>
<dbReference type="InParanoid" id="A0A165K0J4"/>
<dbReference type="EMBL" id="KV407454">
    <property type="protein sequence ID" value="KZF26853.1"/>
    <property type="molecule type" value="Genomic_DNA"/>
</dbReference>
<dbReference type="GeneID" id="28896813"/>
<keyword evidence="2" id="KW-0472">Membrane</keyword>
<protein>
    <submittedName>
        <fullName evidence="4">Uncharacterized protein</fullName>
    </submittedName>
</protein>
<feature type="chain" id="PRO_5007860452" evidence="3">
    <location>
        <begin position="26"/>
        <end position="350"/>
    </location>
</feature>
<feature type="transmembrane region" description="Helical" evidence="2">
    <location>
        <begin position="116"/>
        <end position="138"/>
    </location>
</feature>
<dbReference type="PANTHER" id="PTHR36089">
    <property type="entry name" value="CHITIN SYNTHASE 3 COMPLEX PROTEIN CSI2-RELATED"/>
    <property type="match status" value="1"/>
</dbReference>
<feature type="region of interest" description="Disordered" evidence="1">
    <location>
        <begin position="31"/>
        <end position="82"/>
    </location>
</feature>
<dbReference type="InterPro" id="IPR051009">
    <property type="entry name" value="PRM"/>
</dbReference>
<accession>A0A165K0J4</accession>
<evidence type="ECO:0000313" key="5">
    <source>
        <dbReference type="Proteomes" id="UP000076632"/>
    </source>
</evidence>
<keyword evidence="2" id="KW-1133">Transmembrane helix</keyword>
<gene>
    <name evidence="4" type="ORF">L228DRAFT_243379</name>
</gene>
<keyword evidence="5" id="KW-1185">Reference proteome</keyword>
<sequence>MRLLRISSTACIILVLLCLFAVSHAADTGMPTLPNGDSTTAAAKTSDSKATTTAAKTTDSSSKTTPAAKTTKASSSKGALTDLPTLSGGYKYPPPSVPPTANAPFMQHSNLPEGTVFIVVGAALGFLGLAVLAWRGFLAWSLHRSVRRAAMHENARESKAMLRAPGAGFYSTHGGGSSTLSLDALSTPVTKHAARPKSMPPPRDSLFFSPTAGAGQQYAALNNNSPNNNTNTNNRASTYLPAGYYAAGTAHAGSGGGAGGGAAGSSYNLSPSHAYSRSRSSPPSSPGLSPQRGGGGGGGGYRDSTYSRLSNPAALSHESLTSPPQGRAPSAYLEDLFETHRTDTHGGNRI</sequence>
<evidence type="ECO:0000256" key="3">
    <source>
        <dbReference type="SAM" id="SignalP"/>
    </source>
</evidence>
<reference evidence="4 5" key="1">
    <citation type="journal article" date="2016" name="Fungal Biol.">
        <title>The genome of Xylona heveae provides a window into fungal endophytism.</title>
        <authorList>
            <person name="Gazis R."/>
            <person name="Kuo A."/>
            <person name="Riley R."/>
            <person name="LaButti K."/>
            <person name="Lipzen A."/>
            <person name="Lin J."/>
            <person name="Amirebrahimi M."/>
            <person name="Hesse C.N."/>
            <person name="Spatafora J.W."/>
            <person name="Henrissat B."/>
            <person name="Hainaut M."/>
            <person name="Grigoriev I.V."/>
            <person name="Hibbett D.S."/>
        </authorList>
    </citation>
    <scope>NUCLEOTIDE SEQUENCE [LARGE SCALE GENOMIC DNA]</scope>
    <source>
        <strain evidence="4 5">TC161</strain>
    </source>
</reference>
<feature type="compositionally biased region" description="Gly residues" evidence="1">
    <location>
        <begin position="292"/>
        <end position="301"/>
    </location>
</feature>